<comment type="caution">
    <text evidence="1">The sequence shown here is derived from an EMBL/GenBank/DDBJ whole genome shotgun (WGS) entry which is preliminary data.</text>
</comment>
<evidence type="ECO:0000313" key="2">
    <source>
        <dbReference type="Proteomes" id="UP000176558"/>
    </source>
</evidence>
<dbReference type="EMBL" id="MHWT01000014">
    <property type="protein sequence ID" value="OHB12577.1"/>
    <property type="molecule type" value="Genomic_DNA"/>
</dbReference>
<protein>
    <submittedName>
        <fullName evidence="1">Uncharacterized protein</fullName>
    </submittedName>
</protein>
<evidence type="ECO:0000313" key="1">
    <source>
        <dbReference type="EMBL" id="OHB12577.1"/>
    </source>
</evidence>
<accession>A0A1G2UT64</accession>
<organism evidence="1 2">
    <name type="scientific">Candidatus Zambryskibacteria bacterium RIFCSPLOWO2_12_FULL_39_23</name>
    <dbReference type="NCBI Taxonomy" id="1802776"/>
    <lineage>
        <taxon>Bacteria</taxon>
        <taxon>Candidatus Zambryskiibacteriota</taxon>
    </lineage>
</organism>
<sequence length="81" mass="9176">MAQTQFPEKPRNEQFPVLYADGELVVYKNPTNEIFVKDKRTGTTMRINPCRHGKGGLEFTTNELVLPFQVNGMIGYRVGSV</sequence>
<dbReference type="AlphaFoldDB" id="A0A1G2UT64"/>
<reference evidence="1 2" key="1">
    <citation type="journal article" date="2016" name="Nat. Commun.">
        <title>Thousands of microbial genomes shed light on interconnected biogeochemical processes in an aquifer system.</title>
        <authorList>
            <person name="Anantharaman K."/>
            <person name="Brown C.T."/>
            <person name="Hug L.A."/>
            <person name="Sharon I."/>
            <person name="Castelle C.J."/>
            <person name="Probst A.J."/>
            <person name="Thomas B.C."/>
            <person name="Singh A."/>
            <person name="Wilkins M.J."/>
            <person name="Karaoz U."/>
            <person name="Brodie E.L."/>
            <person name="Williams K.H."/>
            <person name="Hubbard S.S."/>
            <person name="Banfield J.F."/>
        </authorList>
    </citation>
    <scope>NUCLEOTIDE SEQUENCE [LARGE SCALE GENOMIC DNA]</scope>
</reference>
<name>A0A1G2UT64_9BACT</name>
<gene>
    <name evidence="1" type="ORF">A3G99_02030</name>
</gene>
<dbReference type="Proteomes" id="UP000176558">
    <property type="component" value="Unassembled WGS sequence"/>
</dbReference>
<proteinExistence type="predicted"/>